<dbReference type="EMBL" id="CAMGYJ010000002">
    <property type="protein sequence ID" value="CAI0380949.1"/>
    <property type="molecule type" value="Genomic_DNA"/>
</dbReference>
<proteinExistence type="predicted"/>
<keyword evidence="2" id="KW-1185">Reference proteome</keyword>
<accession>A0AAV0H8Z6</accession>
<organism evidence="1 2">
    <name type="scientific">Linum tenue</name>
    <dbReference type="NCBI Taxonomy" id="586396"/>
    <lineage>
        <taxon>Eukaryota</taxon>
        <taxon>Viridiplantae</taxon>
        <taxon>Streptophyta</taxon>
        <taxon>Embryophyta</taxon>
        <taxon>Tracheophyta</taxon>
        <taxon>Spermatophyta</taxon>
        <taxon>Magnoliopsida</taxon>
        <taxon>eudicotyledons</taxon>
        <taxon>Gunneridae</taxon>
        <taxon>Pentapetalae</taxon>
        <taxon>rosids</taxon>
        <taxon>fabids</taxon>
        <taxon>Malpighiales</taxon>
        <taxon>Linaceae</taxon>
        <taxon>Linum</taxon>
    </lineage>
</organism>
<reference evidence="1" key="1">
    <citation type="submission" date="2022-08" db="EMBL/GenBank/DDBJ databases">
        <authorList>
            <person name="Gutierrez-Valencia J."/>
        </authorList>
    </citation>
    <scope>NUCLEOTIDE SEQUENCE</scope>
</reference>
<comment type="caution">
    <text evidence="1">The sequence shown here is derived from an EMBL/GenBank/DDBJ whole genome shotgun (WGS) entry which is preliminary data.</text>
</comment>
<name>A0AAV0H8Z6_9ROSI</name>
<evidence type="ECO:0000313" key="1">
    <source>
        <dbReference type="EMBL" id="CAI0380949.1"/>
    </source>
</evidence>
<sequence length="42" mass="4877">MLILFTSQKSSPSLKLSLSTGYSQLKRGRQAVRYKLPYQYHT</sequence>
<evidence type="ECO:0000313" key="2">
    <source>
        <dbReference type="Proteomes" id="UP001154282"/>
    </source>
</evidence>
<protein>
    <submittedName>
        <fullName evidence="1">Uncharacterized protein</fullName>
    </submittedName>
</protein>
<gene>
    <name evidence="1" type="ORF">LITE_LOCUS2905</name>
</gene>
<dbReference type="Proteomes" id="UP001154282">
    <property type="component" value="Unassembled WGS sequence"/>
</dbReference>
<dbReference type="AlphaFoldDB" id="A0AAV0H8Z6"/>